<dbReference type="Pfam" id="PF00226">
    <property type="entry name" value="DnaJ"/>
    <property type="match status" value="1"/>
</dbReference>
<evidence type="ECO:0000259" key="8">
    <source>
        <dbReference type="PROSITE" id="PS50076"/>
    </source>
</evidence>
<dbReference type="SUPFAM" id="SSF57667">
    <property type="entry name" value="beta-beta-alpha zinc fingers"/>
    <property type="match status" value="1"/>
</dbReference>
<evidence type="ECO:0000256" key="3">
    <source>
        <dbReference type="ARBA" id="ARBA00022833"/>
    </source>
</evidence>
<sequence>MKCYYELLEVDKKATPEEIKKNYRKLALKWHPDKNPDRLQECTEYFALLQAAYEVLSDPHERAFYDRHRESILRGYDEPQEKRTGLDVYQYMTTSCYKGYGDDEKGFYNVYRKVFETIAEEDYNSIDDAKEWNYPMFGNSTSDYDEVVEPFYSFWTAFCTKRSFAWLDQYDIRQADNRFVARAIEKENKKFRDGGKKKRNEEIRELALFVRKRDKRIQKRKEELEVKRKEQEEKQKQRQREQIRANLEAAKNFKEDEELNRLYKEQLDQLEKEIDDDYGDGESIEEFGEESLYCVACEKEFKSIKALENHKKSKKHKQILEELKKHMKDEDKDLFNNLEQEGIDETILDEFENIGFDDEDTSEILNKNNTKKSKKKERKNKKKWDVNNECEIEVTECIPPREYLKSETNNPTEEVEKEDCEDKEKKKKTRRRDKTASEAQTLPTPSQPVPSSCSICKKTFESRTKLFNHIRTEGHAQLKTVDTQVEKKKSQKKKGK</sequence>
<dbReference type="SUPFAM" id="SSF46565">
    <property type="entry name" value="Chaperone J-domain"/>
    <property type="match status" value="1"/>
</dbReference>
<feature type="region of interest" description="Disordered" evidence="7">
    <location>
        <begin position="358"/>
        <end position="383"/>
    </location>
</feature>
<dbReference type="Gene3D" id="3.30.160.60">
    <property type="entry name" value="Classic Zinc Finger"/>
    <property type="match status" value="1"/>
</dbReference>
<dbReference type="PROSITE" id="PS00636">
    <property type="entry name" value="DNAJ_1"/>
    <property type="match status" value="1"/>
</dbReference>
<dbReference type="PANTHER" id="PTHR44029:SF1">
    <property type="entry name" value="DNAJ HOMOLOG SUBFAMILY C MEMBER 21"/>
    <property type="match status" value="1"/>
</dbReference>
<dbReference type="InterPro" id="IPR003604">
    <property type="entry name" value="Matrin/U1-like-C_Znf_C2H2"/>
</dbReference>
<evidence type="ECO:0000313" key="11">
    <source>
        <dbReference type="WBParaSite" id="SPAL_0000719500.1"/>
    </source>
</evidence>
<dbReference type="PANTHER" id="PTHR44029">
    <property type="entry name" value="DNAJ HOMOLOG SUBFAMILY C MEMBER 21"/>
    <property type="match status" value="1"/>
</dbReference>
<evidence type="ECO:0000256" key="1">
    <source>
        <dbReference type="ARBA" id="ARBA00022723"/>
    </source>
</evidence>
<dbReference type="Pfam" id="PF21884">
    <property type="entry name" value="ZUO1-like_ZHD"/>
    <property type="match status" value="1"/>
</dbReference>
<dbReference type="WBParaSite" id="SPAL_0000719500.1">
    <property type="protein sequence ID" value="SPAL_0000719500.1"/>
    <property type="gene ID" value="SPAL_0000719500"/>
</dbReference>
<dbReference type="AlphaFoldDB" id="A0A0N5BMQ8"/>
<evidence type="ECO:0000259" key="9">
    <source>
        <dbReference type="PROSITE" id="PS50157"/>
    </source>
</evidence>
<dbReference type="Proteomes" id="UP000046392">
    <property type="component" value="Unplaced"/>
</dbReference>
<dbReference type="InterPro" id="IPR051964">
    <property type="entry name" value="Chaperone_stress_response"/>
</dbReference>
<feature type="coiled-coil region" evidence="6">
    <location>
        <begin position="212"/>
        <end position="280"/>
    </location>
</feature>
<dbReference type="InterPro" id="IPR036236">
    <property type="entry name" value="Znf_C2H2_sf"/>
</dbReference>
<dbReference type="CDD" id="cd06257">
    <property type="entry name" value="DnaJ"/>
    <property type="match status" value="1"/>
</dbReference>
<dbReference type="InterPro" id="IPR054076">
    <property type="entry name" value="ZUO1-like_ZHD"/>
</dbReference>
<evidence type="ECO:0000256" key="4">
    <source>
        <dbReference type="ARBA" id="ARBA00074367"/>
    </source>
</evidence>
<evidence type="ECO:0000256" key="6">
    <source>
        <dbReference type="SAM" id="Coils"/>
    </source>
</evidence>
<dbReference type="FunFam" id="1.10.287.110:FF:000046">
    <property type="entry name" value="dnaJ homolog subfamily C member 21"/>
    <property type="match status" value="1"/>
</dbReference>
<dbReference type="Gene3D" id="1.10.287.110">
    <property type="entry name" value="DnaJ domain"/>
    <property type="match status" value="1"/>
</dbReference>
<name>A0A0N5BMQ8_STREA</name>
<dbReference type="InterPro" id="IPR013087">
    <property type="entry name" value="Znf_C2H2_type"/>
</dbReference>
<feature type="region of interest" description="Disordered" evidence="7">
    <location>
        <begin position="471"/>
        <end position="496"/>
    </location>
</feature>
<dbReference type="PROSITE" id="PS00028">
    <property type="entry name" value="ZINC_FINGER_C2H2_1"/>
    <property type="match status" value="2"/>
</dbReference>
<feature type="domain" description="C2H2-type" evidence="9">
    <location>
        <begin position="451"/>
        <end position="480"/>
    </location>
</feature>
<feature type="compositionally biased region" description="Polar residues" evidence="7">
    <location>
        <begin position="437"/>
        <end position="454"/>
    </location>
</feature>
<dbReference type="GO" id="GO:0005737">
    <property type="term" value="C:cytoplasm"/>
    <property type="evidence" value="ECO:0007669"/>
    <property type="project" value="TreeGrafter"/>
</dbReference>
<evidence type="ECO:0000256" key="2">
    <source>
        <dbReference type="ARBA" id="ARBA00022771"/>
    </source>
</evidence>
<dbReference type="InterPro" id="IPR022755">
    <property type="entry name" value="Znf_C2H2_jaz"/>
</dbReference>
<organism evidence="10 11">
    <name type="scientific">Strongyloides papillosus</name>
    <name type="common">Intestinal threadworm</name>
    <dbReference type="NCBI Taxonomy" id="174720"/>
    <lineage>
        <taxon>Eukaryota</taxon>
        <taxon>Metazoa</taxon>
        <taxon>Ecdysozoa</taxon>
        <taxon>Nematoda</taxon>
        <taxon>Chromadorea</taxon>
        <taxon>Rhabditida</taxon>
        <taxon>Tylenchina</taxon>
        <taxon>Panagrolaimomorpha</taxon>
        <taxon>Strongyloidoidea</taxon>
        <taxon>Strongyloididae</taxon>
        <taxon>Strongyloides</taxon>
    </lineage>
</organism>
<evidence type="ECO:0000256" key="5">
    <source>
        <dbReference type="PROSITE-ProRule" id="PRU00042"/>
    </source>
</evidence>
<dbReference type="InterPro" id="IPR036869">
    <property type="entry name" value="J_dom_sf"/>
</dbReference>
<dbReference type="SMART" id="SM00451">
    <property type="entry name" value="ZnF_U1"/>
    <property type="match status" value="1"/>
</dbReference>
<dbReference type="GO" id="GO:0003676">
    <property type="term" value="F:nucleic acid binding"/>
    <property type="evidence" value="ECO:0007669"/>
    <property type="project" value="InterPro"/>
</dbReference>
<dbReference type="GO" id="GO:0008270">
    <property type="term" value="F:zinc ion binding"/>
    <property type="evidence" value="ECO:0007669"/>
    <property type="project" value="UniProtKB-KW"/>
</dbReference>
<dbReference type="Pfam" id="PF12171">
    <property type="entry name" value="zf-C2H2_jaz"/>
    <property type="match status" value="1"/>
</dbReference>
<feature type="domain" description="J" evidence="8">
    <location>
        <begin position="3"/>
        <end position="69"/>
    </location>
</feature>
<reference evidence="11" key="1">
    <citation type="submission" date="2017-02" db="UniProtKB">
        <authorList>
            <consortium name="WormBaseParasite"/>
        </authorList>
    </citation>
    <scope>IDENTIFICATION</scope>
</reference>
<evidence type="ECO:0000313" key="10">
    <source>
        <dbReference type="Proteomes" id="UP000046392"/>
    </source>
</evidence>
<protein>
    <recommendedName>
        <fullName evidence="4">DnaJ homolog subfamily C member 21</fullName>
    </recommendedName>
</protein>
<keyword evidence="3" id="KW-0862">Zinc</keyword>
<dbReference type="PRINTS" id="PR00625">
    <property type="entry name" value="JDOMAIN"/>
</dbReference>
<dbReference type="PROSITE" id="PS50076">
    <property type="entry name" value="DNAJ_2"/>
    <property type="match status" value="1"/>
</dbReference>
<feature type="compositionally biased region" description="Basic residues" evidence="7">
    <location>
        <begin position="369"/>
        <end position="382"/>
    </location>
</feature>
<evidence type="ECO:0000256" key="7">
    <source>
        <dbReference type="SAM" id="MobiDB-lite"/>
    </source>
</evidence>
<dbReference type="SMART" id="SM00271">
    <property type="entry name" value="DnaJ"/>
    <property type="match status" value="1"/>
</dbReference>
<dbReference type="PROSITE" id="PS50157">
    <property type="entry name" value="ZINC_FINGER_C2H2_2"/>
    <property type="match status" value="1"/>
</dbReference>
<accession>A0A0N5BMQ8</accession>
<keyword evidence="6" id="KW-0175">Coiled coil</keyword>
<dbReference type="SMART" id="SM00355">
    <property type="entry name" value="ZnF_C2H2"/>
    <property type="match status" value="2"/>
</dbReference>
<keyword evidence="1" id="KW-0479">Metal-binding</keyword>
<proteinExistence type="predicted"/>
<keyword evidence="2 5" id="KW-0863">Zinc-finger</keyword>
<feature type="region of interest" description="Disordered" evidence="7">
    <location>
        <begin position="401"/>
        <end position="454"/>
    </location>
</feature>
<keyword evidence="10" id="KW-1185">Reference proteome</keyword>
<dbReference type="STRING" id="174720.A0A0N5BMQ8"/>
<dbReference type="InterPro" id="IPR001623">
    <property type="entry name" value="DnaJ_domain"/>
</dbReference>
<dbReference type="InterPro" id="IPR018253">
    <property type="entry name" value="DnaJ_domain_CS"/>
</dbReference>